<reference evidence="2" key="1">
    <citation type="submission" date="2021-06" db="EMBL/GenBank/DDBJ databases">
        <authorList>
            <person name="Hodson N. C."/>
            <person name="Mongue J. A."/>
            <person name="Jaron S. K."/>
        </authorList>
    </citation>
    <scope>NUCLEOTIDE SEQUENCE</scope>
</reference>
<feature type="region of interest" description="Disordered" evidence="1">
    <location>
        <begin position="733"/>
        <end position="799"/>
    </location>
</feature>
<feature type="compositionally biased region" description="Pro residues" evidence="1">
    <location>
        <begin position="755"/>
        <end position="773"/>
    </location>
</feature>
<dbReference type="Proteomes" id="UP000708208">
    <property type="component" value="Unassembled WGS sequence"/>
</dbReference>
<sequence>MFSLVRTLQLLRPPPYAMASSYGTSGGEANEGPGNLFKYFMNERKAKLEQRLTIRLPLLRRPNNSAGVERAGNQRLEFLERRNDWKKFRVVAGEVTEEERAFVIRNGLVTVGDDGEYQELSTIIDSEGDTDEEEENIAPMEQKENKADGPRLSRNLITFNKSVDESLGSLEPSRAFKKDDGRSSMDGRKSYTRILSPLVTNNAGLDQSNDSSISGIPKPNLLSPAFTPENKGNVSNLQIRNVDSSSASAVSPEAELTYSSEDTPKPPTPEKISETSWYAKNDTVPITTPDRAMETMPFAFATPTPGREGIHSMSAPTPDSSLVTPETPFETENAQNMTSSPSIVAKILGVEDQSLANIQCPSTYSSPGDFNSPVVASTRSLGTTLFQTPASFLSPASRRQLNKTVELMDISYGALADEIAVSSLDTSKDDSGLKMDHPVVISEQYIETPTNVQTIDEILDMRGTEENLFACHSSAEHPKGSDLTSKLVEKPAGAEKSRDYDILILEPREPDGTFGAGVEEEFVDDCLSSGADLNGIDAMSPASVGEELSFNNTSNSLADISLDDISNDSFHLSDVEDDDEKVHRNESFRTCPSVVSTTSYTSCNEDIDDDIHIEEGRSSIEPINEEVKSFEDLDDTMTMVEKLLLQAEELEAIESNNVLFAESQTKSPVSYLQPPGMTPTSVKMDCANFEELSPSIFATPKTPIKQKSANGVIFATPAGPAPRAKTTNLEANYFSPSSKPALPPTPPRVTTLAKPPSPSPKKIPTSSPSPSPKSTPRKLNNILDSPVRKTPGIPTKASGLKTPSKMIPVSSPVANYIYSVPPPVQVRKMIPPPKLPSVLSPKSKVVEKDTKIPRMKVSMPFPSASNEESDIVSKKPGRDTLNSLFPQSKSSKEFAPTNYVGPDNVTSVSGSITTPSKLPTPKLGTALAFGSSKHLGIRDSNNASMVAQQPAVRKFCPERVLKP</sequence>
<feature type="region of interest" description="Disordered" evidence="1">
    <location>
        <begin position="239"/>
        <end position="273"/>
    </location>
</feature>
<protein>
    <submittedName>
        <fullName evidence="2">Uncharacterized protein</fullName>
    </submittedName>
</protein>
<feature type="compositionally biased region" description="Low complexity" evidence="1">
    <location>
        <begin position="242"/>
        <end position="251"/>
    </location>
</feature>
<organism evidence="2 3">
    <name type="scientific">Allacma fusca</name>
    <dbReference type="NCBI Taxonomy" id="39272"/>
    <lineage>
        <taxon>Eukaryota</taxon>
        <taxon>Metazoa</taxon>
        <taxon>Ecdysozoa</taxon>
        <taxon>Arthropoda</taxon>
        <taxon>Hexapoda</taxon>
        <taxon>Collembola</taxon>
        <taxon>Symphypleona</taxon>
        <taxon>Sminthuridae</taxon>
        <taxon>Allacma</taxon>
    </lineage>
</organism>
<comment type="caution">
    <text evidence="2">The sequence shown here is derived from an EMBL/GenBank/DDBJ whole genome shotgun (WGS) entry which is preliminary data.</text>
</comment>
<evidence type="ECO:0000313" key="3">
    <source>
        <dbReference type="Proteomes" id="UP000708208"/>
    </source>
</evidence>
<accession>A0A8J2PLG4</accession>
<dbReference type="EMBL" id="CAJVCH010570591">
    <property type="protein sequence ID" value="CAG7835318.1"/>
    <property type="molecule type" value="Genomic_DNA"/>
</dbReference>
<name>A0A8J2PLG4_9HEXA</name>
<feature type="region of interest" description="Disordered" evidence="1">
    <location>
        <begin position="170"/>
        <end position="189"/>
    </location>
</feature>
<evidence type="ECO:0000256" key="1">
    <source>
        <dbReference type="SAM" id="MobiDB-lite"/>
    </source>
</evidence>
<proteinExistence type="predicted"/>
<feature type="compositionally biased region" description="Basic and acidic residues" evidence="1">
    <location>
        <begin position="174"/>
        <end position="189"/>
    </location>
</feature>
<feature type="region of interest" description="Disordered" evidence="1">
    <location>
        <begin position="857"/>
        <end position="878"/>
    </location>
</feature>
<evidence type="ECO:0000313" key="2">
    <source>
        <dbReference type="EMBL" id="CAG7835318.1"/>
    </source>
</evidence>
<gene>
    <name evidence="2" type="ORF">AFUS01_LOCUS44704</name>
</gene>
<keyword evidence="3" id="KW-1185">Reference proteome</keyword>
<dbReference type="AlphaFoldDB" id="A0A8J2PLG4"/>